<proteinExistence type="predicted"/>
<feature type="chain" id="PRO_5045069150" description="TonB C-terminal domain-containing protein" evidence="1">
    <location>
        <begin position="27"/>
        <end position="135"/>
    </location>
</feature>
<feature type="signal peptide" evidence="1">
    <location>
        <begin position="1"/>
        <end position="26"/>
    </location>
</feature>
<evidence type="ECO:0000313" key="2">
    <source>
        <dbReference type="EMBL" id="QTF08702.1"/>
    </source>
</evidence>
<sequence length="135" mass="15548">MCSRQNTMRRWLSGLLLAFLSTSAHSADKLLWDRYARETSVRLQACFNENNDTVRHFRERINERQELPADIARSGIVVRIWIDNRGRIKRFSAPLLGDLQLEELLRDIVLTLKPGTPPTDMPMPLLLVVRIPLAA</sequence>
<dbReference type="Proteomes" id="UP000671960">
    <property type="component" value="Chromosome"/>
</dbReference>
<dbReference type="EMBL" id="CP050854">
    <property type="protein sequence ID" value="QTF08702.1"/>
    <property type="molecule type" value="Genomic_DNA"/>
</dbReference>
<evidence type="ECO:0008006" key="4">
    <source>
        <dbReference type="Google" id="ProtNLM"/>
    </source>
</evidence>
<protein>
    <recommendedName>
        <fullName evidence="4">TonB C-terminal domain-containing protein</fullName>
    </recommendedName>
</protein>
<dbReference type="RefSeq" id="WP_208227034.1">
    <property type="nucleotide sequence ID" value="NZ_CP050854.1"/>
</dbReference>
<keyword evidence="3" id="KW-1185">Reference proteome</keyword>
<keyword evidence="1" id="KW-0732">Signal</keyword>
<reference evidence="2 3" key="1">
    <citation type="submission" date="2020-03" db="EMBL/GenBank/DDBJ databases">
        <authorList>
            <person name="Bakhshi Ganjeh M."/>
        </authorList>
    </citation>
    <scope>NUCLEOTIDE SEQUENCE [LARGE SCALE GENOMIC DNA]</scope>
    <source>
        <strain evidence="3">Iran 50</strain>
    </source>
</reference>
<accession>A0ABX7UVT7</accession>
<gene>
    <name evidence="2" type="ORF">HC231_12905</name>
</gene>
<evidence type="ECO:0000256" key="1">
    <source>
        <dbReference type="SAM" id="SignalP"/>
    </source>
</evidence>
<evidence type="ECO:0000313" key="3">
    <source>
        <dbReference type="Proteomes" id="UP000671960"/>
    </source>
</evidence>
<organism evidence="2 3">
    <name type="scientific">Brenneria izadpanahii</name>
    <dbReference type="NCBI Taxonomy" id="2722756"/>
    <lineage>
        <taxon>Bacteria</taxon>
        <taxon>Pseudomonadati</taxon>
        <taxon>Pseudomonadota</taxon>
        <taxon>Gammaproteobacteria</taxon>
        <taxon>Enterobacterales</taxon>
        <taxon>Pectobacteriaceae</taxon>
        <taxon>Brenneria</taxon>
    </lineage>
</organism>
<name>A0ABX7UVT7_9GAMM</name>